<dbReference type="PANTHER" id="PTHR23513:SF6">
    <property type="entry name" value="MAJOR FACILITATOR SUPERFAMILY ASSOCIATED DOMAIN-CONTAINING PROTEIN"/>
    <property type="match status" value="1"/>
</dbReference>
<feature type="transmembrane region" description="Helical" evidence="6">
    <location>
        <begin position="236"/>
        <end position="258"/>
    </location>
</feature>
<feature type="transmembrane region" description="Helical" evidence="6">
    <location>
        <begin position="96"/>
        <end position="114"/>
    </location>
</feature>
<dbReference type="OrthoDB" id="3819798at2"/>
<feature type="transmembrane region" description="Helical" evidence="6">
    <location>
        <begin position="35"/>
        <end position="58"/>
    </location>
</feature>
<evidence type="ECO:0000256" key="3">
    <source>
        <dbReference type="ARBA" id="ARBA00022692"/>
    </source>
</evidence>
<dbReference type="InterPro" id="IPR011701">
    <property type="entry name" value="MFS"/>
</dbReference>
<evidence type="ECO:0000256" key="1">
    <source>
        <dbReference type="ARBA" id="ARBA00004651"/>
    </source>
</evidence>
<evidence type="ECO:0000313" key="8">
    <source>
        <dbReference type="Proteomes" id="UP000306145"/>
    </source>
</evidence>
<gene>
    <name evidence="7" type="ORF">FHG89_31190</name>
</gene>
<feature type="transmembrane region" description="Helical" evidence="6">
    <location>
        <begin position="387"/>
        <end position="405"/>
    </location>
</feature>
<evidence type="ECO:0000256" key="4">
    <source>
        <dbReference type="ARBA" id="ARBA00022989"/>
    </source>
</evidence>
<feature type="transmembrane region" description="Helical" evidence="6">
    <location>
        <begin position="264"/>
        <end position="285"/>
    </location>
</feature>
<dbReference type="GO" id="GO:0005886">
    <property type="term" value="C:plasma membrane"/>
    <property type="evidence" value="ECO:0007669"/>
    <property type="project" value="UniProtKB-SubCell"/>
</dbReference>
<evidence type="ECO:0000256" key="6">
    <source>
        <dbReference type="SAM" id="Phobius"/>
    </source>
</evidence>
<evidence type="ECO:0000256" key="2">
    <source>
        <dbReference type="ARBA" id="ARBA00022475"/>
    </source>
</evidence>
<organism evidence="7 8">
    <name type="scientific">Micromonospora orduensis</name>
    <dbReference type="NCBI Taxonomy" id="1420891"/>
    <lineage>
        <taxon>Bacteria</taxon>
        <taxon>Bacillati</taxon>
        <taxon>Actinomycetota</taxon>
        <taxon>Actinomycetes</taxon>
        <taxon>Micromonosporales</taxon>
        <taxon>Micromonosporaceae</taxon>
        <taxon>Micromonospora</taxon>
    </lineage>
</organism>
<keyword evidence="3 6" id="KW-0812">Transmembrane</keyword>
<dbReference type="EMBL" id="VDFY01000292">
    <property type="protein sequence ID" value="TNH21566.1"/>
    <property type="molecule type" value="Genomic_DNA"/>
</dbReference>
<dbReference type="PANTHER" id="PTHR23513">
    <property type="entry name" value="INTEGRAL MEMBRANE EFFLUX PROTEIN-RELATED"/>
    <property type="match status" value="1"/>
</dbReference>
<keyword evidence="8" id="KW-1185">Reference proteome</keyword>
<feature type="transmembrane region" description="Helical" evidence="6">
    <location>
        <begin position="70"/>
        <end position="90"/>
    </location>
</feature>
<dbReference type="Gene3D" id="1.20.1250.20">
    <property type="entry name" value="MFS general substrate transporter like domains"/>
    <property type="match status" value="1"/>
</dbReference>
<proteinExistence type="predicted"/>
<feature type="transmembrane region" description="Helical" evidence="6">
    <location>
        <begin position="297"/>
        <end position="315"/>
    </location>
</feature>
<sequence length="424" mass="42344">MRRPLLILTAITFLTWIATRMSAVALPLVALGETGQAWATGLVGGMAGLPLLTVGWWGRGLRDRLTCGRALAVVTLLQAVGLVVVPVAALMGQVGALTLCASGLVTGVAGALLGPAQRALVSDLADADAREGGRSSAARWLAWQDLAQRVSMIFAPPAGAWLVVTWGAEPLLWCEAAVVLAGAAAMLAVPGTSTRPTEAPRAGAPIADGAAEVDDSSPAVSATAVLRARPQVAAGIVMAGVGGICWFGFSLGLAVLGVELGMPGALVAAGMSGYGIASVATSFLAPVVIDRLPRMETMALSWGVLGVAFVALPVAAPNLVLIAVVAAVGGAAMPWGIAALNALISEQTAGTERRVAFTAETVMHSGGASLGLLVGGAVIGWAGAGPVLAATGGVQVLAAAVGLLLGRRASFRENQGTQEELVAA</sequence>
<feature type="transmembrane region" description="Helical" evidence="6">
    <location>
        <begin position="321"/>
        <end position="343"/>
    </location>
</feature>
<comment type="caution">
    <text evidence="7">The sequence shown here is derived from an EMBL/GenBank/DDBJ whole genome shotgun (WGS) entry which is preliminary data.</text>
</comment>
<keyword evidence="5 6" id="KW-0472">Membrane</keyword>
<evidence type="ECO:0000313" key="7">
    <source>
        <dbReference type="EMBL" id="TNH21566.1"/>
    </source>
</evidence>
<comment type="subcellular location">
    <subcellularLocation>
        <location evidence="1">Cell membrane</location>
        <topology evidence="1">Multi-pass membrane protein</topology>
    </subcellularLocation>
</comment>
<dbReference type="Pfam" id="PF07690">
    <property type="entry name" value="MFS_1"/>
    <property type="match status" value="1"/>
</dbReference>
<dbReference type="InterPro" id="IPR036259">
    <property type="entry name" value="MFS_trans_sf"/>
</dbReference>
<evidence type="ECO:0000256" key="5">
    <source>
        <dbReference type="ARBA" id="ARBA00023136"/>
    </source>
</evidence>
<feature type="transmembrane region" description="Helical" evidence="6">
    <location>
        <begin position="355"/>
        <end position="381"/>
    </location>
</feature>
<keyword evidence="2" id="KW-1003">Cell membrane</keyword>
<name>A0A5C4QB97_9ACTN</name>
<reference evidence="7 8" key="1">
    <citation type="submission" date="2019-06" db="EMBL/GenBank/DDBJ databases">
        <title>Micromonospora ordensis sp. nov., isolated from deep marine sediment.</title>
        <authorList>
            <person name="Veyisoglu A."/>
            <person name="Carro L."/>
            <person name="Klenk H.-P."/>
            <person name="Sahin N."/>
        </authorList>
    </citation>
    <scope>NUCLEOTIDE SEQUENCE [LARGE SCALE GENOMIC DNA]</scope>
    <source>
        <strain evidence="7 8">S2509</strain>
    </source>
</reference>
<accession>A0A5C4QB97</accession>
<dbReference type="Proteomes" id="UP000306145">
    <property type="component" value="Unassembled WGS sequence"/>
</dbReference>
<dbReference type="GO" id="GO:0022857">
    <property type="term" value="F:transmembrane transporter activity"/>
    <property type="evidence" value="ECO:0007669"/>
    <property type="project" value="InterPro"/>
</dbReference>
<dbReference type="AlphaFoldDB" id="A0A5C4QB97"/>
<keyword evidence="4 6" id="KW-1133">Transmembrane helix</keyword>
<protein>
    <submittedName>
        <fullName evidence="7">MFS transporter</fullName>
    </submittedName>
</protein>
<dbReference type="SUPFAM" id="SSF103473">
    <property type="entry name" value="MFS general substrate transporter"/>
    <property type="match status" value="1"/>
</dbReference>